<evidence type="ECO:0000256" key="1">
    <source>
        <dbReference type="ARBA" id="ARBA00004571"/>
    </source>
</evidence>
<evidence type="ECO:0000256" key="7">
    <source>
        <dbReference type="ARBA" id="ARBA00023004"/>
    </source>
</evidence>
<keyword evidence="4" id="KW-0410">Iron transport</keyword>
<keyword evidence="19" id="KW-1185">Reference proteome</keyword>
<comment type="subcellular location">
    <subcellularLocation>
        <location evidence="1 12">Cell outer membrane</location>
        <topology evidence="1 12">Multi-pass membrane protein</topology>
    </subcellularLocation>
</comment>
<evidence type="ECO:0000256" key="11">
    <source>
        <dbReference type="ARBA" id="ARBA00023237"/>
    </source>
</evidence>
<keyword evidence="5 12" id="KW-0812">Transmembrane</keyword>
<evidence type="ECO:0000256" key="8">
    <source>
        <dbReference type="ARBA" id="ARBA00023065"/>
    </source>
</evidence>
<dbReference type="GO" id="GO:0015344">
    <property type="term" value="F:siderophore uptake transmembrane transporter activity"/>
    <property type="evidence" value="ECO:0007669"/>
    <property type="project" value="TreeGrafter"/>
</dbReference>
<evidence type="ECO:0000256" key="5">
    <source>
        <dbReference type="ARBA" id="ARBA00022692"/>
    </source>
</evidence>
<accession>A0AAX2AAK7</accession>
<dbReference type="InterPro" id="IPR036942">
    <property type="entry name" value="Beta-barrel_TonB_sf"/>
</dbReference>
<dbReference type="AlphaFoldDB" id="A0AAX2AAK7"/>
<dbReference type="GO" id="GO:0009279">
    <property type="term" value="C:cell outer membrane"/>
    <property type="evidence" value="ECO:0007669"/>
    <property type="project" value="UniProtKB-SubCell"/>
</dbReference>
<evidence type="ECO:0000313" key="18">
    <source>
        <dbReference type="Proteomes" id="UP000253850"/>
    </source>
</evidence>
<keyword evidence="8" id="KW-0406">Ion transport</keyword>
<evidence type="ECO:0000259" key="15">
    <source>
        <dbReference type="Pfam" id="PF07715"/>
    </source>
</evidence>
<keyword evidence="7" id="KW-0408">Iron</keyword>
<dbReference type="InterPro" id="IPR012910">
    <property type="entry name" value="Plug_dom"/>
</dbReference>
<dbReference type="PANTHER" id="PTHR32552">
    <property type="entry name" value="FERRICHROME IRON RECEPTOR-RELATED"/>
    <property type="match status" value="1"/>
</dbReference>
<comment type="similarity">
    <text evidence="12 13">Belongs to the TonB-dependent receptor family.</text>
</comment>
<evidence type="ECO:0000256" key="9">
    <source>
        <dbReference type="ARBA" id="ARBA00023077"/>
    </source>
</evidence>
<dbReference type="CDD" id="cd01347">
    <property type="entry name" value="ligand_gated_channel"/>
    <property type="match status" value="1"/>
</dbReference>
<reference evidence="17 19" key="1">
    <citation type="submission" date="2017-10" db="EMBL/GenBank/DDBJ databases">
        <title>Genomics of the genus Arcobacter.</title>
        <authorList>
            <person name="Perez-Cataluna A."/>
            <person name="Figueras M.J."/>
        </authorList>
    </citation>
    <scope>NUCLEOTIDE SEQUENCE [LARGE SCALE GENOMIC DNA]</scope>
    <source>
        <strain evidence="17 19">CECT 7835</strain>
    </source>
</reference>
<feature type="domain" description="TonB-dependent receptor plug" evidence="15">
    <location>
        <begin position="40"/>
        <end position="148"/>
    </location>
</feature>
<dbReference type="Gene3D" id="2.40.170.20">
    <property type="entry name" value="TonB-dependent receptor, beta-barrel domain"/>
    <property type="match status" value="1"/>
</dbReference>
<reference evidence="16 18" key="2">
    <citation type="submission" date="2018-07" db="EMBL/GenBank/DDBJ databases">
        <title>Complete genome of the Arcobacter bivalviorum type strain LMG 26154.</title>
        <authorList>
            <person name="Miller W.G."/>
            <person name="Yee E."/>
            <person name="Bono J.L."/>
        </authorList>
    </citation>
    <scope>NUCLEOTIDE SEQUENCE [LARGE SCALE GENOMIC DNA]</scope>
    <source>
        <strain evidence="16 18">LMG 26154</strain>
    </source>
</reference>
<dbReference type="PROSITE" id="PS01156">
    <property type="entry name" value="TONB_DEPENDENT_REC_2"/>
    <property type="match status" value="1"/>
</dbReference>
<dbReference type="Proteomes" id="UP000289193">
    <property type="component" value="Unassembled WGS sequence"/>
</dbReference>
<dbReference type="PANTHER" id="PTHR32552:SF68">
    <property type="entry name" value="FERRICHROME OUTER MEMBRANE TRANSPORTER_PHAGE RECEPTOR"/>
    <property type="match status" value="1"/>
</dbReference>
<dbReference type="InterPro" id="IPR037066">
    <property type="entry name" value="Plug_dom_sf"/>
</dbReference>
<protein>
    <submittedName>
        <fullName evidence="17">TonB-dependent receptor</fullName>
    </submittedName>
</protein>
<dbReference type="Gene3D" id="2.170.130.10">
    <property type="entry name" value="TonB-dependent receptor, plug domain"/>
    <property type="match status" value="1"/>
</dbReference>
<evidence type="ECO:0000259" key="14">
    <source>
        <dbReference type="Pfam" id="PF00593"/>
    </source>
</evidence>
<keyword evidence="3 12" id="KW-1134">Transmembrane beta strand</keyword>
<organism evidence="17 19">
    <name type="scientific">Halarcobacter bivalviorum</name>
    <dbReference type="NCBI Taxonomy" id="663364"/>
    <lineage>
        <taxon>Bacteria</taxon>
        <taxon>Pseudomonadati</taxon>
        <taxon>Campylobacterota</taxon>
        <taxon>Epsilonproteobacteria</taxon>
        <taxon>Campylobacterales</taxon>
        <taxon>Arcobacteraceae</taxon>
        <taxon>Halarcobacter</taxon>
    </lineage>
</organism>
<keyword evidence="6" id="KW-0732">Signal</keyword>
<keyword evidence="11 12" id="KW-0998">Cell outer membrane</keyword>
<dbReference type="InterPro" id="IPR039426">
    <property type="entry name" value="TonB-dep_rcpt-like"/>
</dbReference>
<sequence length="704" mass="79658">MKIRLSLITSIILATSSFSNEVVELEKMSVTATKVQTASKDVSQSIAIVDEKEIADKNILNIQEAIDHIPGVQAESSSNSQSPRLIIRGAGLKARYGVREIMVMKDGVPMTDPDSFTRFDYIDMQDVEAIEVQKGPGSINASNTTGGVIQLITKSVFKEDKNSIKVGAGNDNQRNLNFKLRNAFDDSNFMSFSFSSRKNDNSWRENNEFDSTQGSLKYGHIFSDDSTFETELSYTESNVNLPASMTLDEFEEFKASGTQEDTSSQWQHSARDSKILSLNAKYEKEVGNITYKPRFYFNKWEHFHPVTGMINDSDDNKVYGTDLELNFKHSLFSNDAMFVAGLTAKRDKTNDSKKYTYEDYSTKTQMTWMGPVSKIEQTLSNDKGDLAGIENSDTKLYGLYVMERFKPIEDLSIDISARVDKLKFDIDGNELIKYDYSKENYATGKGEYSLQKDFTLSSAKLGLNYSLTDNTNIYTSVAKANQAPTGSELQSADDDGIDLEKTNSINYEIGLKSRTKTYAYDMALYQNNVEDEIIQVKNANGDTIYSNAGETKKIGFEVSGIYNINKYISFGANYAYSKFKFKTFEEQVRGTTESRDGNILPYIPKHQYSLFTTLNLDNGLKARLSTKTWGSYYMDNANTEKYEGYKFVTDLMLGYEKKDHSLQLNIKNLTNKYYAMEASKDVYGNETYKAAAPRSFMITYVYKF</sequence>
<dbReference type="InterPro" id="IPR010917">
    <property type="entry name" value="TonB_rcpt_CS"/>
</dbReference>
<keyword evidence="9 13" id="KW-0798">TonB box</keyword>
<evidence type="ECO:0000256" key="6">
    <source>
        <dbReference type="ARBA" id="ARBA00022729"/>
    </source>
</evidence>
<evidence type="ECO:0000313" key="17">
    <source>
        <dbReference type="EMBL" id="RXK11342.1"/>
    </source>
</evidence>
<evidence type="ECO:0000256" key="13">
    <source>
        <dbReference type="RuleBase" id="RU003357"/>
    </source>
</evidence>
<keyword evidence="17" id="KW-0675">Receptor</keyword>
<dbReference type="SUPFAM" id="SSF56935">
    <property type="entry name" value="Porins"/>
    <property type="match status" value="1"/>
</dbReference>
<keyword evidence="10 12" id="KW-0472">Membrane</keyword>
<keyword evidence="2 12" id="KW-0813">Transport</keyword>
<name>A0AAX2AAK7_9BACT</name>
<dbReference type="KEGG" id="hbv:ABIV_1236"/>
<evidence type="ECO:0000313" key="16">
    <source>
        <dbReference type="EMBL" id="AXH12236.1"/>
    </source>
</evidence>
<gene>
    <name evidence="16" type="ORF">ABIV_1236</name>
    <name evidence="17" type="ORF">CRV05_02940</name>
</gene>
<evidence type="ECO:0000256" key="12">
    <source>
        <dbReference type="PROSITE-ProRule" id="PRU01360"/>
    </source>
</evidence>
<dbReference type="EMBL" id="PDKM01000001">
    <property type="protein sequence ID" value="RXK11342.1"/>
    <property type="molecule type" value="Genomic_DNA"/>
</dbReference>
<evidence type="ECO:0000256" key="3">
    <source>
        <dbReference type="ARBA" id="ARBA00022452"/>
    </source>
</evidence>
<dbReference type="PROSITE" id="PS52016">
    <property type="entry name" value="TONB_DEPENDENT_REC_3"/>
    <property type="match status" value="1"/>
</dbReference>
<dbReference type="Pfam" id="PF07715">
    <property type="entry name" value="Plug"/>
    <property type="match status" value="1"/>
</dbReference>
<evidence type="ECO:0000313" key="19">
    <source>
        <dbReference type="Proteomes" id="UP000289193"/>
    </source>
</evidence>
<evidence type="ECO:0000256" key="2">
    <source>
        <dbReference type="ARBA" id="ARBA00022448"/>
    </source>
</evidence>
<dbReference type="Pfam" id="PF00593">
    <property type="entry name" value="TonB_dep_Rec_b-barrel"/>
    <property type="match status" value="1"/>
</dbReference>
<dbReference type="EMBL" id="CP031217">
    <property type="protein sequence ID" value="AXH12236.1"/>
    <property type="molecule type" value="Genomic_DNA"/>
</dbReference>
<evidence type="ECO:0000256" key="4">
    <source>
        <dbReference type="ARBA" id="ARBA00022496"/>
    </source>
</evidence>
<dbReference type="Proteomes" id="UP000253850">
    <property type="component" value="Chromosome"/>
</dbReference>
<feature type="domain" description="TonB-dependent receptor-like beta-barrel" evidence="14">
    <location>
        <begin position="196"/>
        <end position="669"/>
    </location>
</feature>
<evidence type="ECO:0000256" key="10">
    <source>
        <dbReference type="ARBA" id="ARBA00023136"/>
    </source>
</evidence>
<dbReference type="RefSeq" id="WP_114839075.1">
    <property type="nucleotide sequence ID" value="NZ_CP031217.1"/>
</dbReference>
<dbReference type="InterPro" id="IPR000531">
    <property type="entry name" value="Beta-barrel_TonB"/>
</dbReference>
<proteinExistence type="inferred from homology"/>